<evidence type="ECO:0000256" key="4">
    <source>
        <dbReference type="RuleBase" id="RU003744"/>
    </source>
</evidence>
<dbReference type="GO" id="GO:0030313">
    <property type="term" value="C:cell envelope"/>
    <property type="evidence" value="ECO:0007669"/>
    <property type="project" value="UniProtKB-SubCell"/>
</dbReference>
<evidence type="ECO:0000259" key="6">
    <source>
        <dbReference type="SMART" id="SM00062"/>
    </source>
</evidence>
<dbReference type="Gene3D" id="3.40.190.10">
    <property type="entry name" value="Periplasmic binding protein-like II"/>
    <property type="match status" value="2"/>
</dbReference>
<dbReference type="AlphaFoldDB" id="A0A285U671"/>
<evidence type="ECO:0000256" key="1">
    <source>
        <dbReference type="ARBA" id="ARBA00004196"/>
    </source>
</evidence>
<dbReference type="Proteomes" id="UP000219252">
    <property type="component" value="Unassembled WGS sequence"/>
</dbReference>
<dbReference type="PROSITE" id="PS01039">
    <property type="entry name" value="SBP_BACTERIAL_3"/>
    <property type="match status" value="1"/>
</dbReference>
<keyword evidence="3 5" id="KW-0732">Signal</keyword>
<dbReference type="Pfam" id="PF00497">
    <property type="entry name" value="SBP_bac_3"/>
    <property type="match status" value="1"/>
</dbReference>
<feature type="signal peptide" evidence="5">
    <location>
        <begin position="1"/>
        <end position="19"/>
    </location>
</feature>
<evidence type="ECO:0000256" key="3">
    <source>
        <dbReference type="ARBA" id="ARBA00022729"/>
    </source>
</evidence>
<dbReference type="OrthoDB" id="9774451at2"/>
<comment type="subcellular location">
    <subcellularLocation>
        <location evidence="1">Cell envelope</location>
    </subcellularLocation>
</comment>
<evidence type="ECO:0000313" key="7">
    <source>
        <dbReference type="EMBL" id="SOC37425.1"/>
    </source>
</evidence>
<keyword evidence="8" id="KW-1185">Reference proteome</keyword>
<name>A0A285U671_9BACL</name>
<dbReference type="SUPFAM" id="SSF53850">
    <property type="entry name" value="Periplasmic binding protein-like II"/>
    <property type="match status" value="1"/>
</dbReference>
<dbReference type="EMBL" id="OBQC01000003">
    <property type="protein sequence ID" value="SOC37425.1"/>
    <property type="molecule type" value="Genomic_DNA"/>
</dbReference>
<accession>A0A285U671</accession>
<evidence type="ECO:0000256" key="5">
    <source>
        <dbReference type="SAM" id="SignalP"/>
    </source>
</evidence>
<comment type="similarity">
    <text evidence="2 4">Belongs to the bacterial solute-binding protein 3 family.</text>
</comment>
<dbReference type="InterPro" id="IPR001638">
    <property type="entry name" value="Solute-binding_3/MltF_N"/>
</dbReference>
<dbReference type="SMART" id="SM00062">
    <property type="entry name" value="PBPb"/>
    <property type="match status" value="1"/>
</dbReference>
<organism evidence="7 8">
    <name type="scientific">Ureibacillus acetophenoni</name>
    <dbReference type="NCBI Taxonomy" id="614649"/>
    <lineage>
        <taxon>Bacteria</taxon>
        <taxon>Bacillati</taxon>
        <taxon>Bacillota</taxon>
        <taxon>Bacilli</taxon>
        <taxon>Bacillales</taxon>
        <taxon>Caryophanaceae</taxon>
        <taxon>Ureibacillus</taxon>
    </lineage>
</organism>
<feature type="chain" id="PRO_5039113299" evidence="5">
    <location>
        <begin position="20"/>
        <end position="278"/>
    </location>
</feature>
<reference evidence="8" key="1">
    <citation type="submission" date="2017-08" db="EMBL/GenBank/DDBJ databases">
        <authorList>
            <person name="Varghese N."/>
            <person name="Submissions S."/>
        </authorList>
    </citation>
    <scope>NUCLEOTIDE SEQUENCE [LARGE SCALE GENOMIC DNA]</scope>
    <source>
        <strain evidence="8">JC23</strain>
    </source>
</reference>
<proteinExistence type="inferred from homology"/>
<evidence type="ECO:0000313" key="8">
    <source>
        <dbReference type="Proteomes" id="UP000219252"/>
    </source>
</evidence>
<dbReference type="PROSITE" id="PS51257">
    <property type="entry name" value="PROKAR_LIPOPROTEIN"/>
    <property type="match status" value="1"/>
</dbReference>
<feature type="domain" description="Solute-binding protein family 3/N-terminal" evidence="6">
    <location>
        <begin position="39"/>
        <end position="276"/>
    </location>
</feature>
<evidence type="ECO:0000256" key="2">
    <source>
        <dbReference type="ARBA" id="ARBA00010333"/>
    </source>
</evidence>
<dbReference type="PANTHER" id="PTHR35936">
    <property type="entry name" value="MEMBRANE-BOUND LYTIC MUREIN TRANSGLYCOSYLASE F"/>
    <property type="match status" value="1"/>
</dbReference>
<gene>
    <name evidence="7" type="ORF">SAMN05877842_103200</name>
</gene>
<protein>
    <submittedName>
        <fullName evidence="7">Amino acid ABC transporter substrate-binding protein (PAAT family)</fullName>
    </submittedName>
</protein>
<sequence length="278" mass="30277">MRKNLVFMLTTIFAILVLAACGSAEQSTSSNESTGEKEVFKVGLEAAYPPFNWTQQDDSNGAVKIEGSDEYAGGYDVEIAKRVADALGKELVIVKTDWDGLIPALQTNVIDAVIAGMSPTDERKQAIDFTENYYLSEFVIVTKADSKYANAKTLADFAGAKVTSQLGTTNYNVIDQIPNVQKEVAMNNFTEMRVALDSGVIDAYVAERPEAISSTSANSKFTFIELEDGFEISEADAAVAIGLRKGDENQEKINAALAEISEEERQQLMDTVIQNQPK</sequence>
<dbReference type="RefSeq" id="WP_097148834.1">
    <property type="nucleotide sequence ID" value="NZ_OBQC01000003.1"/>
</dbReference>
<dbReference type="InterPro" id="IPR018313">
    <property type="entry name" value="SBP_3_CS"/>
</dbReference>
<dbReference type="PANTHER" id="PTHR35936:SF19">
    <property type="entry name" value="AMINO-ACID-BINDING PROTEIN YXEM-RELATED"/>
    <property type="match status" value="1"/>
</dbReference>